<dbReference type="Gene3D" id="3.90.1200.10">
    <property type="match status" value="1"/>
</dbReference>
<evidence type="ECO:0000256" key="8">
    <source>
        <dbReference type="ARBA" id="ARBA00022840"/>
    </source>
</evidence>
<evidence type="ECO:0000259" key="11">
    <source>
        <dbReference type="Pfam" id="PF01636"/>
    </source>
</evidence>
<feature type="domain" description="Aminoglycoside phosphotransferase" evidence="11">
    <location>
        <begin position="165"/>
        <end position="380"/>
    </location>
</feature>
<dbReference type="Gene3D" id="3.40.50.300">
    <property type="entry name" value="P-loop containing nucleotide triphosphate hydrolases"/>
    <property type="match status" value="1"/>
</dbReference>
<evidence type="ECO:0000256" key="3">
    <source>
        <dbReference type="ARBA" id="ARBA00019010"/>
    </source>
</evidence>
<evidence type="ECO:0000256" key="6">
    <source>
        <dbReference type="ARBA" id="ARBA00022723"/>
    </source>
</evidence>
<comment type="subcellular location">
    <subcellularLocation>
        <location evidence="1">Cytoplasm</location>
    </subcellularLocation>
</comment>
<comment type="similarity">
    <text evidence="2">Belongs to the TsaE family.</text>
</comment>
<dbReference type="KEGG" id="fap:GR316_09155"/>
<dbReference type="InterPro" id="IPR003442">
    <property type="entry name" value="T6A_TsaE"/>
</dbReference>
<dbReference type="Pfam" id="PF02367">
    <property type="entry name" value="TsaE"/>
    <property type="match status" value="1"/>
</dbReference>
<evidence type="ECO:0000256" key="9">
    <source>
        <dbReference type="ARBA" id="ARBA00022842"/>
    </source>
</evidence>
<dbReference type="SUPFAM" id="SSF52540">
    <property type="entry name" value="P-loop containing nucleoside triphosphate hydrolases"/>
    <property type="match status" value="1"/>
</dbReference>
<accession>A0A8J8MTZ3</accession>
<dbReference type="GO" id="GO:0005737">
    <property type="term" value="C:cytoplasm"/>
    <property type="evidence" value="ECO:0007669"/>
    <property type="project" value="UniProtKB-SubCell"/>
</dbReference>
<keyword evidence="4" id="KW-0963">Cytoplasm</keyword>
<proteinExistence type="inferred from homology"/>
<name>A0A8J8MTZ3_9RHOB</name>
<keyword evidence="13" id="KW-1185">Reference proteome</keyword>
<reference evidence="12" key="1">
    <citation type="submission" date="2020-01" db="EMBL/GenBank/DDBJ databases">
        <authorList>
            <person name="Yang Y."/>
            <person name="Kwon Y.M."/>
        </authorList>
    </citation>
    <scope>NUCLEOTIDE SEQUENCE</scope>
    <source>
        <strain evidence="12">PG104</strain>
    </source>
</reference>
<keyword evidence="7" id="KW-0547">Nucleotide-binding</keyword>
<dbReference type="AlphaFoldDB" id="A0A8J8MTZ3"/>
<protein>
    <recommendedName>
        <fullName evidence="3">tRNA threonylcarbamoyladenosine biosynthesis protein TsaE</fullName>
    </recommendedName>
    <alternativeName>
        <fullName evidence="10">t(6)A37 threonylcarbamoyladenosine biosynthesis protein TsaE</fullName>
    </alternativeName>
</protein>
<dbReference type="GO" id="GO:0002949">
    <property type="term" value="P:tRNA threonylcarbamoyladenosine modification"/>
    <property type="evidence" value="ECO:0007669"/>
    <property type="project" value="InterPro"/>
</dbReference>
<dbReference type="InterPro" id="IPR027417">
    <property type="entry name" value="P-loop_NTPase"/>
</dbReference>
<dbReference type="InterPro" id="IPR011009">
    <property type="entry name" value="Kinase-like_dom_sf"/>
</dbReference>
<dbReference type="PANTHER" id="PTHR33540">
    <property type="entry name" value="TRNA THREONYLCARBAMOYLADENOSINE BIOSYNTHESIS PROTEIN TSAE"/>
    <property type="match status" value="1"/>
</dbReference>
<gene>
    <name evidence="12" type="primary">tsaE</name>
    <name evidence="12" type="ORF">GR316_09155</name>
</gene>
<keyword evidence="8" id="KW-0067">ATP-binding</keyword>
<keyword evidence="6" id="KW-0479">Metal-binding</keyword>
<evidence type="ECO:0000256" key="10">
    <source>
        <dbReference type="ARBA" id="ARBA00032441"/>
    </source>
</evidence>
<dbReference type="Gene3D" id="3.30.200.20">
    <property type="entry name" value="Phosphorylase Kinase, domain 1"/>
    <property type="match status" value="1"/>
</dbReference>
<evidence type="ECO:0000256" key="1">
    <source>
        <dbReference type="ARBA" id="ARBA00004496"/>
    </source>
</evidence>
<keyword evidence="9" id="KW-0460">Magnesium</keyword>
<dbReference type="NCBIfam" id="TIGR00150">
    <property type="entry name" value="T6A_YjeE"/>
    <property type="match status" value="1"/>
</dbReference>
<keyword evidence="5" id="KW-0819">tRNA processing</keyword>
<dbReference type="PANTHER" id="PTHR33540:SF2">
    <property type="entry name" value="TRNA THREONYLCARBAMOYLADENOSINE BIOSYNTHESIS PROTEIN TSAE"/>
    <property type="match status" value="1"/>
</dbReference>
<dbReference type="GO" id="GO:0046872">
    <property type="term" value="F:metal ion binding"/>
    <property type="evidence" value="ECO:0007669"/>
    <property type="project" value="UniProtKB-KW"/>
</dbReference>
<dbReference type="EMBL" id="CP047289">
    <property type="protein sequence ID" value="QUS36412.1"/>
    <property type="molecule type" value="Genomic_DNA"/>
</dbReference>
<sequence length="460" mass="49043">MTLILPLADDDATARLGTDLAAILRAGDTVLLSGGIGAGKTHLARALIRARTGETDIPSPTFTLVQTYEGDPAIWHADLYRLSHPDEVIELGLDAAMEEAICLIEWPDRLGDLAPDTALRIALEVEGEGRLARLDGPAALLARLRARQADALLRAGGWDEALRAPLAGDASARGYQRLTGAAGRAILMDAPPRSGDDPADFVAVAAHLRGIGLSAPQVLGADIAQGFLLLEDLGDALFARLLEGDPTREAALYAAATDVLIHLQAAPPMPGLPDLSARDWAEAVAPAFDSYGGRGAEAAIPALAEAIRHHADGPRVMILRDYHAENLLWLPDRAGLAAVGLLDFQLAQMGQPAYDLVSLLQDARRDVSPAVEEAMIARFDPSAAFRAQYAVMGAQRALRILGIFARLAVRGKPAYLRLIPRVWDQLHRNLAHPALTEVAGHLDLPAPTPAHLDRIARCRP</sequence>
<dbReference type="InterPro" id="IPR002575">
    <property type="entry name" value="Aminoglycoside_PTrfase"/>
</dbReference>
<dbReference type="Proteomes" id="UP000679284">
    <property type="component" value="Chromosome"/>
</dbReference>
<dbReference type="GO" id="GO:0005524">
    <property type="term" value="F:ATP binding"/>
    <property type="evidence" value="ECO:0007669"/>
    <property type="project" value="UniProtKB-KW"/>
</dbReference>
<organism evidence="12 13">
    <name type="scientific">Falsirhodobacter algicola</name>
    <dbReference type="NCBI Taxonomy" id="2692330"/>
    <lineage>
        <taxon>Bacteria</taxon>
        <taxon>Pseudomonadati</taxon>
        <taxon>Pseudomonadota</taxon>
        <taxon>Alphaproteobacteria</taxon>
        <taxon>Rhodobacterales</taxon>
        <taxon>Paracoccaceae</taxon>
        <taxon>Falsirhodobacter</taxon>
    </lineage>
</organism>
<evidence type="ECO:0000256" key="4">
    <source>
        <dbReference type="ARBA" id="ARBA00022490"/>
    </source>
</evidence>
<evidence type="ECO:0000313" key="12">
    <source>
        <dbReference type="EMBL" id="QUS36412.1"/>
    </source>
</evidence>
<evidence type="ECO:0000313" key="13">
    <source>
        <dbReference type="Proteomes" id="UP000679284"/>
    </source>
</evidence>
<evidence type="ECO:0000256" key="7">
    <source>
        <dbReference type="ARBA" id="ARBA00022741"/>
    </source>
</evidence>
<dbReference type="Pfam" id="PF01636">
    <property type="entry name" value="APH"/>
    <property type="match status" value="1"/>
</dbReference>
<evidence type="ECO:0000256" key="5">
    <source>
        <dbReference type="ARBA" id="ARBA00022694"/>
    </source>
</evidence>
<dbReference type="SUPFAM" id="SSF56112">
    <property type="entry name" value="Protein kinase-like (PK-like)"/>
    <property type="match status" value="1"/>
</dbReference>
<evidence type="ECO:0000256" key="2">
    <source>
        <dbReference type="ARBA" id="ARBA00007599"/>
    </source>
</evidence>